<evidence type="ECO:0000313" key="7">
    <source>
        <dbReference type="Proteomes" id="UP000179129"/>
    </source>
</evidence>
<proteinExistence type="inferred from homology"/>
<dbReference type="SUPFAM" id="SSF51735">
    <property type="entry name" value="NAD(P)-binding Rossmann-fold domains"/>
    <property type="match status" value="1"/>
</dbReference>
<protein>
    <submittedName>
        <fullName evidence="6">D-glycerate dehydrogenase</fullName>
    </submittedName>
</protein>
<dbReference type="CDD" id="cd05301">
    <property type="entry name" value="GDH"/>
    <property type="match status" value="1"/>
</dbReference>
<dbReference type="GO" id="GO:0005829">
    <property type="term" value="C:cytosol"/>
    <property type="evidence" value="ECO:0007669"/>
    <property type="project" value="TreeGrafter"/>
</dbReference>
<dbReference type="PROSITE" id="PS00671">
    <property type="entry name" value="D_2_HYDROXYACID_DH_3"/>
    <property type="match status" value="1"/>
</dbReference>
<dbReference type="PROSITE" id="PS00670">
    <property type="entry name" value="D_2_HYDROXYACID_DH_2"/>
    <property type="match status" value="1"/>
</dbReference>
<dbReference type="InterPro" id="IPR006140">
    <property type="entry name" value="D-isomer_DH_NAD-bd"/>
</dbReference>
<dbReference type="PROSITE" id="PS00065">
    <property type="entry name" value="D_2_HYDROXYACID_DH_1"/>
    <property type="match status" value="1"/>
</dbReference>
<dbReference type="Pfam" id="PF00389">
    <property type="entry name" value="2-Hacid_dh"/>
    <property type="match status" value="1"/>
</dbReference>
<dbReference type="Proteomes" id="UP000179129">
    <property type="component" value="Unassembled WGS sequence"/>
</dbReference>
<dbReference type="SUPFAM" id="SSF52283">
    <property type="entry name" value="Formate/glycerate dehydrogenase catalytic domain-like"/>
    <property type="match status" value="1"/>
</dbReference>
<dbReference type="AlphaFoldDB" id="A0A1F5YZ15"/>
<evidence type="ECO:0000256" key="3">
    <source>
        <dbReference type="RuleBase" id="RU003719"/>
    </source>
</evidence>
<dbReference type="Pfam" id="PF02826">
    <property type="entry name" value="2-Hacid_dh_C"/>
    <property type="match status" value="1"/>
</dbReference>
<evidence type="ECO:0000256" key="2">
    <source>
        <dbReference type="ARBA" id="ARBA00023002"/>
    </source>
</evidence>
<dbReference type="InterPro" id="IPR029752">
    <property type="entry name" value="D-isomer_DH_CS1"/>
</dbReference>
<reference evidence="6 7" key="1">
    <citation type="journal article" date="2016" name="Nat. Commun.">
        <title>Thousands of microbial genomes shed light on interconnected biogeochemical processes in an aquifer system.</title>
        <authorList>
            <person name="Anantharaman K."/>
            <person name="Brown C.T."/>
            <person name="Hug L.A."/>
            <person name="Sharon I."/>
            <person name="Castelle C.J."/>
            <person name="Probst A.J."/>
            <person name="Thomas B.C."/>
            <person name="Singh A."/>
            <person name="Wilkins M.J."/>
            <person name="Karaoz U."/>
            <person name="Brodie E.L."/>
            <person name="Williams K.H."/>
            <person name="Hubbard S.S."/>
            <person name="Banfield J.F."/>
        </authorList>
    </citation>
    <scope>NUCLEOTIDE SEQUENCE [LARGE SCALE GENOMIC DNA]</scope>
</reference>
<dbReference type="InterPro" id="IPR036291">
    <property type="entry name" value="NAD(P)-bd_dom_sf"/>
</dbReference>
<dbReference type="InterPro" id="IPR029753">
    <property type="entry name" value="D-isomer_DH_CS"/>
</dbReference>
<accession>A0A1F5YZ15</accession>
<sequence length="321" mass="34670">MREKVLVTRKLPGSMAEGLRSSFEVVLNPHDRNLTRGELFRMAEGCAGMISLLSDTLDREFIESHPRLKVIANCAVGYNNIDLHAAAERGIVVTNTPGVLTETTADLAWALILALGRRVVESDRYTREGRFGGWAPELFLGTDIYGKTLGIVGLGRIGAAVARRAAGFSMKLIYHSRSRKPELEKALGAGYRELDSLLAEADFISLHTPLDPGTRHLLDRRRISLMKPGSFLINTSRGPLVDEGALVEALASGKLAGAGLDVYENEPELHPGLAGLPNTVLLPHIGSASTETRVKMARMAAENLTAVLTGRTPPNPVPLPE</sequence>
<dbReference type="STRING" id="1817867.A3F83_00035"/>
<organism evidence="6 7">
    <name type="scientific">Candidatus Glassbacteria bacterium RIFCSPLOWO2_12_FULL_58_11</name>
    <dbReference type="NCBI Taxonomy" id="1817867"/>
    <lineage>
        <taxon>Bacteria</taxon>
        <taxon>Candidatus Glassiibacteriota</taxon>
    </lineage>
</organism>
<dbReference type="InterPro" id="IPR006139">
    <property type="entry name" value="D-isomer_2_OHA_DH_cat_dom"/>
</dbReference>
<evidence type="ECO:0000256" key="1">
    <source>
        <dbReference type="ARBA" id="ARBA00005854"/>
    </source>
</evidence>
<dbReference type="PANTHER" id="PTHR10996">
    <property type="entry name" value="2-HYDROXYACID DEHYDROGENASE-RELATED"/>
    <property type="match status" value="1"/>
</dbReference>
<dbReference type="GO" id="GO:0051287">
    <property type="term" value="F:NAD binding"/>
    <property type="evidence" value="ECO:0007669"/>
    <property type="project" value="InterPro"/>
</dbReference>
<comment type="caution">
    <text evidence="6">The sequence shown here is derived from an EMBL/GenBank/DDBJ whole genome shotgun (WGS) entry which is preliminary data.</text>
</comment>
<dbReference type="EMBL" id="MFIX01000053">
    <property type="protein sequence ID" value="OGG05421.1"/>
    <property type="molecule type" value="Genomic_DNA"/>
</dbReference>
<dbReference type="GO" id="GO:0016618">
    <property type="term" value="F:hydroxypyruvate reductase [NAD(P)H] activity"/>
    <property type="evidence" value="ECO:0007669"/>
    <property type="project" value="TreeGrafter"/>
</dbReference>
<evidence type="ECO:0000313" key="6">
    <source>
        <dbReference type="EMBL" id="OGG05421.1"/>
    </source>
</evidence>
<evidence type="ECO:0000259" key="4">
    <source>
        <dbReference type="Pfam" id="PF00389"/>
    </source>
</evidence>
<dbReference type="Gene3D" id="3.40.50.720">
    <property type="entry name" value="NAD(P)-binding Rossmann-like Domain"/>
    <property type="match status" value="2"/>
</dbReference>
<evidence type="ECO:0000259" key="5">
    <source>
        <dbReference type="Pfam" id="PF02826"/>
    </source>
</evidence>
<feature type="domain" description="D-isomer specific 2-hydroxyacid dehydrogenase NAD-binding" evidence="5">
    <location>
        <begin position="110"/>
        <end position="286"/>
    </location>
</feature>
<feature type="domain" description="D-isomer specific 2-hydroxyacid dehydrogenase catalytic" evidence="4">
    <location>
        <begin position="6"/>
        <end position="317"/>
    </location>
</feature>
<dbReference type="PANTHER" id="PTHR10996:SF257">
    <property type="entry name" value="GLYOXYLATE REDUCTASE 1"/>
    <property type="match status" value="1"/>
</dbReference>
<dbReference type="GO" id="GO:0030267">
    <property type="term" value="F:glyoxylate reductase (NADPH) activity"/>
    <property type="evidence" value="ECO:0007669"/>
    <property type="project" value="TreeGrafter"/>
</dbReference>
<keyword evidence="2 3" id="KW-0560">Oxidoreductase</keyword>
<gene>
    <name evidence="6" type="ORF">A3F83_00035</name>
</gene>
<dbReference type="FunFam" id="3.40.50.720:FF:000462">
    <property type="entry name" value="Glyoxylate reductase (NADP+)"/>
    <property type="match status" value="1"/>
</dbReference>
<comment type="similarity">
    <text evidence="1 3">Belongs to the D-isomer specific 2-hydroxyacid dehydrogenase family.</text>
</comment>
<dbReference type="InterPro" id="IPR050223">
    <property type="entry name" value="D-isomer_2-hydroxyacid_DH"/>
</dbReference>
<name>A0A1F5YZ15_9BACT</name>